<feature type="compositionally biased region" description="Basic and acidic residues" evidence="1">
    <location>
        <begin position="87"/>
        <end position="111"/>
    </location>
</feature>
<dbReference type="AlphaFoldDB" id="A0A2T8KT91"/>
<accession>A0A2T8KT91</accession>
<evidence type="ECO:0000313" key="2">
    <source>
        <dbReference type="EMBL" id="PVH65379.1"/>
    </source>
</evidence>
<dbReference type="Gramene" id="PVH65379">
    <property type="protein sequence ID" value="PVH65379"/>
    <property type="gene ID" value="PAHAL_2G478400"/>
</dbReference>
<reference evidence="2" key="1">
    <citation type="submission" date="2018-04" db="EMBL/GenBank/DDBJ databases">
        <title>WGS assembly of Panicum hallii.</title>
        <authorList>
            <person name="Lovell J."/>
            <person name="Jenkins J."/>
            <person name="Lowry D."/>
            <person name="Mamidi S."/>
            <person name="Sreedasyam A."/>
            <person name="Weng X."/>
            <person name="Barry K."/>
            <person name="Bonette J."/>
            <person name="Campitelli B."/>
            <person name="Daum C."/>
            <person name="Gordon S."/>
            <person name="Gould B."/>
            <person name="Lipzen A."/>
            <person name="Macqueen A."/>
            <person name="Palacio-Mejia J."/>
            <person name="Plott C."/>
            <person name="Shakirov E."/>
            <person name="Shu S."/>
            <person name="Yoshinaga Y."/>
            <person name="Zane M."/>
            <person name="Rokhsar D."/>
            <person name="Grimwood J."/>
            <person name="Schmutz J."/>
            <person name="Juenger T."/>
        </authorList>
    </citation>
    <scope>NUCLEOTIDE SEQUENCE [LARGE SCALE GENOMIC DNA]</scope>
    <source>
        <strain evidence="2">FIL2</strain>
    </source>
</reference>
<proteinExistence type="predicted"/>
<dbReference type="EMBL" id="CM008047">
    <property type="protein sequence ID" value="PVH65379.1"/>
    <property type="molecule type" value="Genomic_DNA"/>
</dbReference>
<organism evidence="2">
    <name type="scientific">Panicum hallii</name>
    <dbReference type="NCBI Taxonomy" id="206008"/>
    <lineage>
        <taxon>Eukaryota</taxon>
        <taxon>Viridiplantae</taxon>
        <taxon>Streptophyta</taxon>
        <taxon>Embryophyta</taxon>
        <taxon>Tracheophyta</taxon>
        <taxon>Spermatophyta</taxon>
        <taxon>Magnoliopsida</taxon>
        <taxon>Liliopsida</taxon>
        <taxon>Poales</taxon>
        <taxon>Poaceae</taxon>
        <taxon>PACMAD clade</taxon>
        <taxon>Panicoideae</taxon>
        <taxon>Panicodae</taxon>
        <taxon>Paniceae</taxon>
        <taxon>Panicinae</taxon>
        <taxon>Panicum</taxon>
        <taxon>Panicum sect. Panicum</taxon>
    </lineage>
</organism>
<dbReference type="Proteomes" id="UP000243499">
    <property type="component" value="Chromosome 2"/>
</dbReference>
<feature type="region of interest" description="Disordered" evidence="1">
    <location>
        <begin position="85"/>
        <end position="140"/>
    </location>
</feature>
<protein>
    <submittedName>
        <fullName evidence="2">Uncharacterized protein</fullName>
    </submittedName>
</protein>
<name>A0A2T8KT91_9POAL</name>
<sequence length="140" mass="14899">MVAGQIAAYLSSRGRRTAAGSGYGRSRRGVPPGAPHLVAAGATASSGGRPTRCSVARLGRRRGNSWNWRRTKLDVARAAADGVVGVRGEDAAGDERRPEHRPGIQDRERAQGRCQPHRSSELCVASSGPGNRSRGRFRTN</sequence>
<gene>
    <name evidence="2" type="ORF">PAHAL_2G478400</name>
</gene>
<evidence type="ECO:0000256" key="1">
    <source>
        <dbReference type="SAM" id="MobiDB-lite"/>
    </source>
</evidence>